<evidence type="ECO:0000256" key="1">
    <source>
        <dbReference type="SAM" id="MobiDB-lite"/>
    </source>
</evidence>
<dbReference type="Pfam" id="PF18759">
    <property type="entry name" value="Plavaka"/>
    <property type="match status" value="1"/>
</dbReference>
<name>A0AAD5YNJ9_9AGAR</name>
<dbReference type="InterPro" id="IPR041078">
    <property type="entry name" value="Plavaka"/>
</dbReference>
<accession>A0AAD5YNJ9</accession>
<evidence type="ECO:0000313" key="2">
    <source>
        <dbReference type="EMBL" id="KAJ3563327.1"/>
    </source>
</evidence>
<feature type="region of interest" description="Disordered" evidence="1">
    <location>
        <begin position="123"/>
        <end position="155"/>
    </location>
</feature>
<gene>
    <name evidence="2" type="ORF">NP233_g9007</name>
</gene>
<keyword evidence="3" id="KW-1185">Reference proteome</keyword>
<comment type="caution">
    <text evidence="2">The sequence shown here is derived from an EMBL/GenBank/DDBJ whole genome shotgun (WGS) entry which is preliminary data.</text>
</comment>
<evidence type="ECO:0000313" key="3">
    <source>
        <dbReference type="Proteomes" id="UP001213000"/>
    </source>
</evidence>
<dbReference type="EMBL" id="JANIEX010000771">
    <property type="protein sequence ID" value="KAJ3563327.1"/>
    <property type="molecule type" value="Genomic_DNA"/>
</dbReference>
<dbReference type="AlphaFoldDB" id="A0AAD5YNJ9"/>
<organism evidence="2 3">
    <name type="scientific">Leucocoprinus birnbaumii</name>
    <dbReference type="NCBI Taxonomy" id="56174"/>
    <lineage>
        <taxon>Eukaryota</taxon>
        <taxon>Fungi</taxon>
        <taxon>Dikarya</taxon>
        <taxon>Basidiomycota</taxon>
        <taxon>Agaricomycotina</taxon>
        <taxon>Agaricomycetes</taxon>
        <taxon>Agaricomycetidae</taxon>
        <taxon>Agaricales</taxon>
        <taxon>Agaricineae</taxon>
        <taxon>Agaricaceae</taxon>
        <taxon>Leucocoprinus</taxon>
    </lineage>
</organism>
<proteinExistence type="predicted"/>
<protein>
    <recommendedName>
        <fullName evidence="4">Transposase domain-containing protein</fullName>
    </recommendedName>
</protein>
<sequence>MLKHLRQSTDSLCQKYLLELLHAKPSLRRLQSVKARASTRRNKRLPHSTPVFIIPVESQPLPQVEANKREQWEEVEDEDEYEEILDSNILDVDIDHVNDLLDRYLEEEELQDDEDAIESDNAHTLLTNPPAPLLSRVPVNSNHPTDEGDEEMTAEELEKLEEELASRILERPLLDNGHGLKPVRVLRYSEKHHNSRVGSVIDQKDTSDQAYATSLHADANSESFNPWAPFNSQVDWEVAQWAKGSGITTTALTSLLSIKEVPEKLGLSYKNIRELNHIIDTKLPQRPKFHRREVLVNGENIVFYARDMLECIQHLWRAPDLSDDLLVEPERHYCDEKAKKQIFHEMNTGHWWWKKQTEIEKATGNRQATIVPVILSSDKTLLTSFRNKTAYPLYLTLGNIPKHARRKPSRQCQVLLAYLPTSKLEHIHNKASRRRAVANLFHACVHNVIKPLEDLGRSGTVLVSGNGAARHGYPILAAFVGDYLEQILVTLVRYGKCPVCPAHRNEIGDEGSAQDPRDIEPIRAALSTVDKGPKAFGKACSEAGIKAVQGPFWNHLPFSNIYASITPDILHQLYQGVIRHLLTWLTAVLGAEEINRRCAALPPNHHIRIFEKGITGLSRVTGAEHDQMCRFLIGLVLDVRLPSRESSTKLIKCVRALLDFLYLAKYPVHSTDTLNAMSSALADFRQNRDVFIELKIRKHYHIPKLHFLDHYFFFLCQFGTLDNFNTEYTERLHINMAKDAFRATNMKDEYPQMTVWLDRYDFTPVTQTCSDLNYSGGVRCSQVDPRFAGLHSSASKPFSPLISDYFSLASNSHPFSTACTVSSNQVCQ</sequence>
<reference evidence="2" key="1">
    <citation type="submission" date="2022-07" db="EMBL/GenBank/DDBJ databases">
        <title>Genome Sequence of Leucocoprinus birnbaumii.</title>
        <authorList>
            <person name="Buettner E."/>
        </authorList>
    </citation>
    <scope>NUCLEOTIDE SEQUENCE</scope>
    <source>
        <strain evidence="2">VT141</strain>
    </source>
</reference>
<evidence type="ECO:0008006" key="4">
    <source>
        <dbReference type="Google" id="ProtNLM"/>
    </source>
</evidence>
<dbReference type="Proteomes" id="UP001213000">
    <property type="component" value="Unassembled WGS sequence"/>
</dbReference>